<reference evidence="1 2" key="1">
    <citation type="submission" date="2020-06" db="EMBL/GenBank/DDBJ databases">
        <title>The genome sequence of Candidatus Regiella insecticola strain Tut.</title>
        <authorList>
            <person name="Nikoh N."/>
            <person name="Tsuchida T."/>
            <person name="Koga R."/>
            <person name="Oshima K."/>
            <person name="Hattori M."/>
            <person name="Fukatsu T."/>
        </authorList>
    </citation>
    <scope>NUCLEOTIDE SEQUENCE [LARGE SCALE GENOMIC DNA]</scope>
    <source>
        <strain evidence="1 2">Tut</strain>
    </source>
</reference>
<evidence type="ECO:0000313" key="2">
    <source>
        <dbReference type="Proteomes" id="UP000504714"/>
    </source>
</evidence>
<sequence length="90" mass="11036">MPVLRISHAINLIIFKSMKYRRVTIFTFYHRYIRELRITGFFNKKSLCFFSIVLTHWRCKRVHEAPYDFLSFSLCLYVSIFSYKKKSVKR</sequence>
<gene>
    <name evidence="1" type="ORF">RINTU1_32200</name>
</gene>
<evidence type="ECO:0000313" key="1">
    <source>
        <dbReference type="EMBL" id="GFN47242.1"/>
    </source>
</evidence>
<organism evidence="1 2">
    <name type="scientific">Candidatus Regiella insecticola</name>
    <dbReference type="NCBI Taxonomy" id="138073"/>
    <lineage>
        <taxon>Bacteria</taxon>
        <taxon>Pseudomonadati</taxon>
        <taxon>Pseudomonadota</taxon>
        <taxon>Gammaproteobacteria</taxon>
        <taxon>Enterobacterales</taxon>
        <taxon>Enterobacteriaceae</taxon>
        <taxon>aphid secondary symbionts</taxon>
        <taxon>Candidatus Regiella</taxon>
    </lineage>
</organism>
<proteinExistence type="predicted"/>
<name>A0A6L2ZRP9_9ENTR</name>
<accession>A0A6L2ZRP9</accession>
<dbReference type="EMBL" id="BLXO01000008">
    <property type="protein sequence ID" value="GFN47242.1"/>
    <property type="molecule type" value="Genomic_DNA"/>
</dbReference>
<protein>
    <submittedName>
        <fullName evidence="1">Uncharacterized protein</fullName>
    </submittedName>
</protein>
<dbReference type="AlphaFoldDB" id="A0A6L2ZRP9"/>
<dbReference type="Proteomes" id="UP000504714">
    <property type="component" value="Unassembled WGS sequence"/>
</dbReference>
<comment type="caution">
    <text evidence="1">The sequence shown here is derived from an EMBL/GenBank/DDBJ whole genome shotgun (WGS) entry which is preliminary data.</text>
</comment>